<dbReference type="EMBL" id="KE125452">
    <property type="protein sequence ID" value="EPB68343.1"/>
    <property type="molecule type" value="Genomic_DNA"/>
</dbReference>
<sequence length="169" mass="19691">MFKEAMGVVEEFHLQNEYGLNAFIIPCLLQDKLSSVVKFIESNKEIQKEFLSFLDSFVSLSEDEVMDRLKDYKDANVMTLPYERFTGKTVEKLIFKLASDLQLPIESVAPRFFRARKEGELRFKVQSREDAVRWAVYCNISEDKLPHALQSYLINNPEAADEAEKNIRR</sequence>
<evidence type="ECO:0000313" key="1">
    <source>
        <dbReference type="EMBL" id="EPB68343.1"/>
    </source>
</evidence>
<accession>A0A0D6LAV6</accession>
<proteinExistence type="predicted"/>
<organism evidence="1 2">
    <name type="scientific">Ancylostoma ceylanicum</name>
    <dbReference type="NCBI Taxonomy" id="53326"/>
    <lineage>
        <taxon>Eukaryota</taxon>
        <taxon>Metazoa</taxon>
        <taxon>Ecdysozoa</taxon>
        <taxon>Nematoda</taxon>
        <taxon>Chromadorea</taxon>
        <taxon>Rhabditida</taxon>
        <taxon>Rhabditina</taxon>
        <taxon>Rhabditomorpha</taxon>
        <taxon>Strongyloidea</taxon>
        <taxon>Ancylostomatidae</taxon>
        <taxon>Ancylostomatinae</taxon>
        <taxon>Ancylostoma</taxon>
    </lineage>
</organism>
<evidence type="ECO:0000313" key="2">
    <source>
        <dbReference type="Proteomes" id="UP000054495"/>
    </source>
</evidence>
<dbReference type="AlphaFoldDB" id="A0A0D6LAV6"/>
<name>A0A0D6LAV6_9BILA</name>
<protein>
    <submittedName>
        <fullName evidence="1">Uncharacterized protein</fullName>
    </submittedName>
</protein>
<reference evidence="1 2" key="1">
    <citation type="submission" date="2013-05" db="EMBL/GenBank/DDBJ databases">
        <title>Draft genome of the parasitic nematode Anyclostoma ceylanicum.</title>
        <authorList>
            <person name="Mitreva M."/>
        </authorList>
    </citation>
    <scope>NUCLEOTIDE SEQUENCE [LARGE SCALE GENOMIC DNA]</scope>
</reference>
<gene>
    <name evidence="1" type="ORF">ANCCEY_12566</name>
</gene>
<dbReference type="Proteomes" id="UP000054495">
    <property type="component" value="Unassembled WGS sequence"/>
</dbReference>
<keyword evidence="2" id="KW-1185">Reference proteome</keyword>